<dbReference type="InterPro" id="IPR052359">
    <property type="entry name" value="HTH-type_reg/antitoxin"/>
</dbReference>
<evidence type="ECO:0000256" key="1">
    <source>
        <dbReference type="ARBA" id="ARBA00023015"/>
    </source>
</evidence>
<protein>
    <submittedName>
        <fullName evidence="5">Putative transcriptional regulator</fullName>
    </submittedName>
</protein>
<dbReference type="InterPro" id="IPR001387">
    <property type="entry name" value="Cro/C1-type_HTH"/>
</dbReference>
<dbReference type="Gene3D" id="1.10.260.40">
    <property type="entry name" value="lambda repressor-like DNA-binding domains"/>
    <property type="match status" value="1"/>
</dbReference>
<dbReference type="Pfam" id="PF01381">
    <property type="entry name" value="HTH_3"/>
    <property type="match status" value="1"/>
</dbReference>
<dbReference type="CDD" id="cd00093">
    <property type="entry name" value="HTH_XRE"/>
    <property type="match status" value="1"/>
</dbReference>
<dbReference type="PANTHER" id="PTHR36511">
    <property type="entry name" value="MERR FAMILY BACTERIAL REGULATORY PROTEIN"/>
    <property type="match status" value="1"/>
</dbReference>
<evidence type="ECO:0000313" key="6">
    <source>
        <dbReference type="Proteomes" id="UP000184346"/>
    </source>
</evidence>
<dbReference type="Proteomes" id="UP000184346">
    <property type="component" value="Unassembled WGS sequence"/>
</dbReference>
<dbReference type="PROSITE" id="PS50943">
    <property type="entry name" value="HTH_CROC1"/>
    <property type="match status" value="1"/>
</dbReference>
<dbReference type="InterPro" id="IPR010982">
    <property type="entry name" value="Lambda_DNA-bd_dom_sf"/>
</dbReference>
<dbReference type="OrthoDB" id="9799384at2"/>
<evidence type="ECO:0000256" key="2">
    <source>
        <dbReference type="ARBA" id="ARBA00023125"/>
    </source>
</evidence>
<feature type="domain" description="HTH cro/C1-type" evidence="4">
    <location>
        <begin position="41"/>
        <end position="73"/>
    </location>
</feature>
<evidence type="ECO:0000256" key="3">
    <source>
        <dbReference type="ARBA" id="ARBA00023163"/>
    </source>
</evidence>
<dbReference type="SUPFAM" id="SSF47413">
    <property type="entry name" value="lambda repressor-like DNA-binding domains"/>
    <property type="match status" value="1"/>
</dbReference>
<dbReference type="PANTHER" id="PTHR36511:SF3">
    <property type="entry name" value="ANTITOXIN HIGA-2"/>
    <property type="match status" value="1"/>
</dbReference>
<dbReference type="AlphaFoldDB" id="A0A1M4UUK7"/>
<dbReference type="EMBL" id="FQUJ01000003">
    <property type="protein sequence ID" value="SHE60392.1"/>
    <property type="molecule type" value="Genomic_DNA"/>
</dbReference>
<proteinExistence type="predicted"/>
<gene>
    <name evidence="5" type="ORF">SAMN02745148_00763</name>
</gene>
<dbReference type="GO" id="GO:0003677">
    <property type="term" value="F:DNA binding"/>
    <property type="evidence" value="ECO:0007669"/>
    <property type="project" value="UniProtKB-KW"/>
</dbReference>
<evidence type="ECO:0000259" key="4">
    <source>
        <dbReference type="PROSITE" id="PS50943"/>
    </source>
</evidence>
<keyword evidence="3" id="KW-0804">Transcription</keyword>
<dbReference type="STRING" id="1121942.SAMN02745148_00763"/>
<keyword evidence="6" id="KW-1185">Reference proteome</keyword>
<reference evidence="5 6" key="1">
    <citation type="submission" date="2016-11" db="EMBL/GenBank/DDBJ databases">
        <authorList>
            <person name="Jaros S."/>
            <person name="Januszkiewicz K."/>
            <person name="Wedrychowicz H."/>
        </authorList>
    </citation>
    <scope>NUCLEOTIDE SEQUENCE [LARGE SCALE GENOMIC DNA]</scope>
    <source>
        <strain evidence="5 6">DSM 19980</strain>
    </source>
</reference>
<keyword evidence="2" id="KW-0238">DNA-binding</keyword>
<organism evidence="5 6">
    <name type="scientific">Modicisalibacter ilicicola DSM 19980</name>
    <dbReference type="NCBI Taxonomy" id="1121942"/>
    <lineage>
        <taxon>Bacteria</taxon>
        <taxon>Pseudomonadati</taxon>
        <taxon>Pseudomonadota</taxon>
        <taxon>Gammaproteobacteria</taxon>
        <taxon>Oceanospirillales</taxon>
        <taxon>Halomonadaceae</taxon>
        <taxon>Modicisalibacter</taxon>
    </lineage>
</organism>
<dbReference type="RefSeq" id="WP_072819878.1">
    <property type="nucleotide sequence ID" value="NZ_FQUJ01000003.1"/>
</dbReference>
<name>A0A1M4UUK7_9GAMM</name>
<sequence length="95" mass="10588">MSDRNLGAEILAGLDEIKQFKKGNLSLRTHELSEPSAPQVIRLKLKMSQSAFAGLMGVSVRTLQDWEQGRREPQGPAVALLRIAEQHPEVFSQLH</sequence>
<evidence type="ECO:0000313" key="5">
    <source>
        <dbReference type="EMBL" id="SHE60392.1"/>
    </source>
</evidence>
<accession>A0A1M4UUK7</accession>
<keyword evidence="1" id="KW-0805">Transcription regulation</keyword>